<dbReference type="SUPFAM" id="SSF52266">
    <property type="entry name" value="SGNH hydrolase"/>
    <property type="match status" value="1"/>
</dbReference>
<gene>
    <name evidence="2" type="ORF">PBV87_21955</name>
</gene>
<dbReference type="Gene3D" id="3.40.50.1110">
    <property type="entry name" value="SGNH hydrolase"/>
    <property type="match status" value="1"/>
</dbReference>
<feature type="domain" description="SGNH hydrolase-type esterase" evidence="1">
    <location>
        <begin position="12"/>
        <end position="203"/>
    </location>
</feature>
<dbReference type="GO" id="GO:0004622">
    <property type="term" value="F:phosphatidylcholine lysophospholipase activity"/>
    <property type="evidence" value="ECO:0007669"/>
    <property type="project" value="TreeGrafter"/>
</dbReference>
<dbReference type="EMBL" id="JAQIFT010000073">
    <property type="protein sequence ID" value="MDA3734143.1"/>
    <property type="molecule type" value="Genomic_DNA"/>
</dbReference>
<name>A0AA42DSJ8_9FIRM</name>
<dbReference type="InterPro" id="IPR036514">
    <property type="entry name" value="SGNH_hydro_sf"/>
</dbReference>
<evidence type="ECO:0000313" key="2">
    <source>
        <dbReference type="EMBL" id="MDA3734143.1"/>
    </source>
</evidence>
<dbReference type="AlphaFoldDB" id="A0AA42DSJ8"/>
<sequence>MLITKHSTFIMIGDSVTDCGRKRPEGEDISGGNGWGQGYVNLVRNHLGAFYPEYGIRVINKGNSGEQSGDLLPRWEEDVLAYKPEWVSILIGINDVWRIFDSANMVETHGKRELYESHLRTVIEKTLSTTNNIILMGPYFIESNKQDAMRQEMDAYGAICKKIAEEYGLFFIDLQATFDGVLEHVHPMYFGWDRIHPNTIGHTLIAKQILDIIEA</sequence>
<dbReference type="PANTHER" id="PTHR30383:SF5">
    <property type="entry name" value="SGNH HYDROLASE-TYPE ESTERASE DOMAIN-CONTAINING PROTEIN"/>
    <property type="match status" value="1"/>
</dbReference>
<dbReference type="CDD" id="cd01834">
    <property type="entry name" value="SGNH_hydrolase_like_2"/>
    <property type="match status" value="1"/>
</dbReference>
<keyword evidence="2" id="KW-0378">Hydrolase</keyword>
<dbReference type="RefSeq" id="WP_271013765.1">
    <property type="nucleotide sequence ID" value="NZ_JAQIFT010000073.1"/>
</dbReference>
<dbReference type="InterPro" id="IPR013830">
    <property type="entry name" value="SGNH_hydro"/>
</dbReference>
<evidence type="ECO:0000313" key="3">
    <source>
        <dbReference type="Proteomes" id="UP001169242"/>
    </source>
</evidence>
<dbReference type="Pfam" id="PF13472">
    <property type="entry name" value="Lipase_GDSL_2"/>
    <property type="match status" value="1"/>
</dbReference>
<dbReference type="PANTHER" id="PTHR30383">
    <property type="entry name" value="THIOESTERASE 1/PROTEASE 1/LYSOPHOSPHOLIPASE L1"/>
    <property type="match status" value="1"/>
</dbReference>
<protein>
    <submittedName>
        <fullName evidence="2">SGNH/GDSL hydrolase family protein</fullName>
    </submittedName>
</protein>
<organism evidence="2 3">
    <name type="scientific">Holtiella tumoricola</name>
    <dbReference type="NCBI Taxonomy" id="3018743"/>
    <lineage>
        <taxon>Bacteria</taxon>
        <taxon>Bacillati</taxon>
        <taxon>Bacillota</taxon>
        <taxon>Clostridia</taxon>
        <taxon>Lachnospirales</taxon>
        <taxon>Cellulosilyticaceae</taxon>
        <taxon>Holtiella</taxon>
    </lineage>
</organism>
<evidence type="ECO:0000259" key="1">
    <source>
        <dbReference type="Pfam" id="PF13472"/>
    </source>
</evidence>
<comment type="caution">
    <text evidence="2">The sequence shown here is derived from an EMBL/GenBank/DDBJ whole genome shotgun (WGS) entry which is preliminary data.</text>
</comment>
<dbReference type="InterPro" id="IPR051532">
    <property type="entry name" value="Ester_Hydrolysis_Enzymes"/>
</dbReference>
<proteinExistence type="predicted"/>
<dbReference type="Proteomes" id="UP001169242">
    <property type="component" value="Unassembled WGS sequence"/>
</dbReference>
<reference evidence="2" key="1">
    <citation type="journal article" date="2023" name="Int. J. Syst. Evol. Microbiol.">
        <title>&lt;i&gt;Holtiella tumoricola&lt;/i&gt; gen. nov. sp. nov., isolated from a human clinical sample.</title>
        <authorList>
            <person name="Allen-Vercoe E."/>
            <person name="Daigneault M.C."/>
            <person name="Vancuren S.J."/>
            <person name="Cochrane K."/>
            <person name="O'Neal L.L."/>
            <person name="Sankaranarayanan K."/>
            <person name="Lawson P.A."/>
        </authorList>
    </citation>
    <scope>NUCLEOTIDE SEQUENCE</scope>
    <source>
        <strain evidence="2">CC70A</strain>
    </source>
</reference>
<accession>A0AA42DSJ8</accession>
<keyword evidence="3" id="KW-1185">Reference proteome</keyword>